<evidence type="ECO:0008006" key="3">
    <source>
        <dbReference type="Google" id="ProtNLM"/>
    </source>
</evidence>
<reference evidence="1 2" key="1">
    <citation type="submission" date="2023-10" db="EMBL/GenBank/DDBJ databases">
        <title>Rubellicoccus peritrichatus gen. nov., sp. nov., isolated from an algae of coral reef tank.</title>
        <authorList>
            <person name="Luo J."/>
        </authorList>
    </citation>
    <scope>NUCLEOTIDE SEQUENCE [LARGE SCALE GENOMIC DNA]</scope>
    <source>
        <strain evidence="1 2">CR14</strain>
    </source>
</reference>
<evidence type="ECO:0000313" key="1">
    <source>
        <dbReference type="EMBL" id="WOO40647.1"/>
    </source>
</evidence>
<dbReference type="NCBIfam" id="TIGR04138">
    <property type="entry name" value="Plancto_Ver_chp"/>
    <property type="match status" value="1"/>
</dbReference>
<protein>
    <recommendedName>
        <fullName evidence="3">Verruc_Plancto-restricted protein</fullName>
    </recommendedName>
</protein>
<name>A0AAQ3L8J2_9BACT</name>
<keyword evidence="2" id="KW-1185">Reference proteome</keyword>
<sequence length="135" mass="15262">MSTTSFSDVVDTIRNDDPRFEKGAYFFVRQGLDHTIKALKDSPERSSNHVTGQELLSGIREFALEQYGPMAFTLLNNWGVRRCEDFGDIVFHLVEAGVLGRTESDRKEDFAGAYDFEDAFLAPFRPASQRSDSNN</sequence>
<dbReference type="InterPro" id="IPR026406">
    <property type="entry name" value="Ver/Plancto_CHP"/>
</dbReference>
<dbReference type="Proteomes" id="UP001304300">
    <property type="component" value="Chromosome"/>
</dbReference>
<dbReference type="EMBL" id="CP136920">
    <property type="protein sequence ID" value="WOO40647.1"/>
    <property type="molecule type" value="Genomic_DNA"/>
</dbReference>
<dbReference type="AlphaFoldDB" id="A0AAQ3L8J2"/>
<dbReference type="KEGG" id="puo:RZN69_18655"/>
<gene>
    <name evidence="1" type="ORF">RZN69_18655</name>
</gene>
<evidence type="ECO:0000313" key="2">
    <source>
        <dbReference type="Proteomes" id="UP001304300"/>
    </source>
</evidence>
<dbReference type="RefSeq" id="WP_317832774.1">
    <property type="nucleotide sequence ID" value="NZ_CP136920.1"/>
</dbReference>
<proteinExistence type="predicted"/>
<accession>A0AAQ3L8J2</accession>
<organism evidence="1 2">
    <name type="scientific">Rubellicoccus peritrichatus</name>
    <dbReference type="NCBI Taxonomy" id="3080537"/>
    <lineage>
        <taxon>Bacteria</taxon>
        <taxon>Pseudomonadati</taxon>
        <taxon>Verrucomicrobiota</taxon>
        <taxon>Opitutia</taxon>
        <taxon>Puniceicoccales</taxon>
        <taxon>Cerasicoccaceae</taxon>
        <taxon>Rubellicoccus</taxon>
    </lineage>
</organism>